<dbReference type="KEGG" id="sesp:BN6_29570"/>
<evidence type="ECO:0000313" key="3">
    <source>
        <dbReference type="EMBL" id="CCH30267.1"/>
    </source>
</evidence>
<dbReference type="HOGENOM" id="CLU_015309_0_0_11"/>
<sequence length="754" mass="81278">MEQVRQHHHVHPGHHRVAVPDRRDRAVGGDRPLRHRPHHAGADQGGRPGRGHGGPAAMNRLRPGSAPHVPLLMVVALLITAITLTSPAIDDGSGGAEPVPVPVPVAVKKEVPVRVADEGVARRGELVALRQLVIATGPDDFGLGTWRSVLDRFGTPYDVLLAGSEPVTPQRLTTPEGVGRYNAILLTNNALLREGPAGQFTSALDGPQWTALWDYERTYRVRQVALNTAAGTEPEDHCLRARSEVAVEGTPVPLALTDAGREVFDHLNPDVRIPLTGSYLYRTGLAPGCTAEPLLTAGDDVVAVLSRAPDGRERLALTFSTGVGSVPELLLGRGLLRWATRGVLLGEQRHWFSVDVDDWFNVTMRKYPDGRTGLYRLDGRDAVAAAAAQDELARRHPQAGEFRLNLPYNGSRLDAGAPATCEDTGSPDSLSGCSKFLVDEFRWVNHTANHPQMNDTTYAVNRAEIERNLEFAAAAGIPVPPTVLKTPEYSGLGVYHPDRADLSGPPTDHGLGGSNQALLDAARDLGVKYVQGNMSFAGHRPPCFNCGVAHPLRPEVFVVPDWPTSIAFEATEPAEQTALFNAAYGRAGTDPEHGDRDLTYEEIIETEAEIAAQHLMNGSVYAHTLHQGNVREYRPGHSLTFDWVGATVAKYSAYFAVPLKNPDWVSLAGYVEARTAHFAELAARHDAVWNRVTGTVAYTPAATGALFVTGLETRPATEADQRSADEAETYGSDTVSRVGLTAGDRVVLKTRPAA</sequence>
<dbReference type="EMBL" id="HE804045">
    <property type="protein sequence ID" value="CCH30267.1"/>
    <property type="molecule type" value="Genomic_DNA"/>
</dbReference>
<gene>
    <name evidence="3" type="ordered locus">BN6_29570</name>
</gene>
<dbReference type="PATRIC" id="fig|1179773.3.peg.2951"/>
<evidence type="ECO:0000259" key="2">
    <source>
        <dbReference type="Pfam" id="PF25116"/>
    </source>
</evidence>
<dbReference type="Proteomes" id="UP000006281">
    <property type="component" value="Chromosome"/>
</dbReference>
<keyword evidence="4" id="KW-1185">Reference proteome</keyword>
<protein>
    <recommendedName>
        <fullName evidence="2">Agd3 CBM87 domain-containing protein</fullName>
    </recommendedName>
</protein>
<organism evidence="3 4">
    <name type="scientific">Saccharothrix espanaensis (strain ATCC 51144 / DSM 44229 / JCM 9112 / NBRC 15066 / NRRL 15764)</name>
    <dbReference type="NCBI Taxonomy" id="1179773"/>
    <lineage>
        <taxon>Bacteria</taxon>
        <taxon>Bacillati</taxon>
        <taxon>Actinomycetota</taxon>
        <taxon>Actinomycetes</taxon>
        <taxon>Pseudonocardiales</taxon>
        <taxon>Pseudonocardiaceae</taxon>
        <taxon>Saccharothrix</taxon>
    </lineage>
</organism>
<reference evidence="3 4" key="1">
    <citation type="journal article" date="2012" name="BMC Genomics">
        <title>Complete genome sequence of Saccharothrix espanaensis DSM 44229T and comparison to the other completely sequenced Pseudonocardiaceae.</title>
        <authorList>
            <person name="Strobel T."/>
            <person name="Al-Dilaimi A."/>
            <person name="Blom J."/>
            <person name="Gessner A."/>
            <person name="Kalinowski J."/>
            <person name="Luzhetska M."/>
            <person name="Puhler A."/>
            <person name="Szczepanowski R."/>
            <person name="Bechthold A."/>
            <person name="Ruckert C."/>
        </authorList>
    </citation>
    <scope>NUCLEOTIDE SEQUENCE [LARGE SCALE GENOMIC DNA]</scope>
    <source>
        <strain evidence="4">ATCC 51144 / DSM 44229 / JCM 9112 / NBRC 15066 / NRRL 15764</strain>
    </source>
</reference>
<name>K0JY49_SACES</name>
<feature type="compositionally biased region" description="Basic residues" evidence="1">
    <location>
        <begin position="1"/>
        <end position="17"/>
    </location>
</feature>
<evidence type="ECO:0000313" key="4">
    <source>
        <dbReference type="Proteomes" id="UP000006281"/>
    </source>
</evidence>
<dbReference type="eggNOG" id="ENOG502ZA6V">
    <property type="taxonomic scope" value="Bacteria"/>
</dbReference>
<accession>K0JY49</accession>
<proteinExistence type="predicted"/>
<dbReference type="STRING" id="1179773.BN6_29570"/>
<dbReference type="AlphaFoldDB" id="K0JY49"/>
<feature type="compositionally biased region" description="Gly residues" evidence="1">
    <location>
        <begin position="43"/>
        <end position="54"/>
    </location>
</feature>
<feature type="region of interest" description="Disordered" evidence="1">
    <location>
        <begin position="1"/>
        <end position="62"/>
    </location>
</feature>
<dbReference type="Pfam" id="PF25116">
    <property type="entry name" value="CBM87_Agd3"/>
    <property type="match status" value="1"/>
</dbReference>
<feature type="domain" description="Agd3 CBM87" evidence="2">
    <location>
        <begin position="131"/>
        <end position="234"/>
    </location>
</feature>
<dbReference type="InterPro" id="IPR056827">
    <property type="entry name" value="CBM87_Agd3"/>
</dbReference>
<feature type="compositionally biased region" description="Basic and acidic residues" evidence="1">
    <location>
        <begin position="18"/>
        <end position="32"/>
    </location>
</feature>
<evidence type="ECO:0000256" key="1">
    <source>
        <dbReference type="SAM" id="MobiDB-lite"/>
    </source>
</evidence>